<reference evidence="1 2" key="1">
    <citation type="journal article" date="2023" name="J. Hered.">
        <title>Chromosome-level genome of the wood stork (Mycteria americana) provides insight into avian chromosome evolution.</title>
        <authorList>
            <person name="Flamio R. Jr."/>
            <person name="Ramstad K.M."/>
        </authorList>
    </citation>
    <scope>NUCLEOTIDE SEQUENCE [LARGE SCALE GENOMIC DNA]</scope>
    <source>
        <strain evidence="1">JAX WOST 10</strain>
    </source>
</reference>
<gene>
    <name evidence="1" type="ORF">QYF61_025174</name>
</gene>
<dbReference type="Proteomes" id="UP001333110">
    <property type="component" value="Unassembled WGS sequence"/>
</dbReference>
<protein>
    <submittedName>
        <fullName evidence="1">Uncharacterized protein</fullName>
    </submittedName>
</protein>
<comment type="caution">
    <text evidence="1">The sequence shown here is derived from an EMBL/GenBank/DDBJ whole genome shotgun (WGS) entry which is preliminary data.</text>
</comment>
<proteinExistence type="predicted"/>
<evidence type="ECO:0000313" key="2">
    <source>
        <dbReference type="Proteomes" id="UP001333110"/>
    </source>
</evidence>
<keyword evidence="2" id="KW-1185">Reference proteome</keyword>
<dbReference type="AlphaFoldDB" id="A0AAN7SMA2"/>
<sequence length="157" mass="16690">MESGLTSSSTSSLSTQGWIPSGPIDLTVSQGTLSASVLNRSKSALRKSMTSGIHCPKGSSQGQLVLRAASQSYLVSLVNKKSAGTGFGAAAHCSHVASREISGYGQHRYAIGFALKKETVAKVALFLTNPSCDYKTLHEEISTRETSTYWRKFSEGP</sequence>
<evidence type="ECO:0000313" key="1">
    <source>
        <dbReference type="EMBL" id="KAK4832713.1"/>
    </source>
</evidence>
<dbReference type="EMBL" id="JAUNZN010000001">
    <property type="protein sequence ID" value="KAK4832713.1"/>
    <property type="molecule type" value="Genomic_DNA"/>
</dbReference>
<organism evidence="1 2">
    <name type="scientific">Mycteria americana</name>
    <name type="common">Wood stork</name>
    <dbReference type="NCBI Taxonomy" id="33587"/>
    <lineage>
        <taxon>Eukaryota</taxon>
        <taxon>Metazoa</taxon>
        <taxon>Chordata</taxon>
        <taxon>Craniata</taxon>
        <taxon>Vertebrata</taxon>
        <taxon>Euteleostomi</taxon>
        <taxon>Archelosauria</taxon>
        <taxon>Archosauria</taxon>
        <taxon>Dinosauria</taxon>
        <taxon>Saurischia</taxon>
        <taxon>Theropoda</taxon>
        <taxon>Coelurosauria</taxon>
        <taxon>Aves</taxon>
        <taxon>Neognathae</taxon>
        <taxon>Neoaves</taxon>
        <taxon>Aequornithes</taxon>
        <taxon>Ciconiiformes</taxon>
        <taxon>Ciconiidae</taxon>
        <taxon>Mycteria</taxon>
    </lineage>
</organism>
<accession>A0AAN7SMA2</accession>
<name>A0AAN7SMA2_MYCAM</name>